<dbReference type="STRING" id="415426.Hbut_0564"/>
<proteinExistence type="predicted"/>
<reference evidence="1 2" key="1">
    <citation type="journal article" date="2007" name="Archaea">
        <title>The genome of Hyperthermus butylicus: a sulfur-reducing, peptide fermenting, neutrophilic Crenarchaeote growing up to 108 degrees C.</title>
        <authorList>
            <person name="Brugger K."/>
            <person name="Chen L."/>
            <person name="Stark M."/>
            <person name="Zibat A."/>
            <person name="Redder P."/>
            <person name="Ruepp A."/>
            <person name="Awayez M."/>
            <person name="She Q."/>
            <person name="Garrett R.A."/>
            <person name="Klenk H.P."/>
        </authorList>
    </citation>
    <scope>NUCLEOTIDE SEQUENCE [LARGE SCALE GENOMIC DNA]</scope>
    <source>
        <strain evidence="2">DSM 5456 / JCM 9403 / PLM1-5</strain>
    </source>
</reference>
<evidence type="ECO:0000313" key="2">
    <source>
        <dbReference type="Proteomes" id="UP000002593"/>
    </source>
</evidence>
<protein>
    <recommendedName>
        <fullName evidence="3">PIN domain-containing protein</fullName>
    </recommendedName>
</protein>
<dbReference type="Proteomes" id="UP000002593">
    <property type="component" value="Chromosome"/>
</dbReference>
<dbReference type="EnsemblBacteria" id="ABM80424">
    <property type="protein sequence ID" value="ABM80424"/>
    <property type="gene ID" value="Hbut_0564"/>
</dbReference>
<dbReference type="EMBL" id="CP000493">
    <property type="protein sequence ID" value="ABM80424.1"/>
    <property type="molecule type" value="Genomic_DNA"/>
</dbReference>
<gene>
    <name evidence="1" type="ordered locus">Hbut_0564</name>
</gene>
<name>A2BKB3_HYPBU</name>
<dbReference type="KEGG" id="hbu:Hbut_0564"/>
<keyword evidence="2" id="KW-1185">Reference proteome</keyword>
<dbReference type="GeneID" id="4782772"/>
<evidence type="ECO:0000313" key="1">
    <source>
        <dbReference type="EMBL" id="ABM80424.1"/>
    </source>
</evidence>
<dbReference type="HOGENOM" id="CLU_2406327_0_0_2"/>
<dbReference type="eggNOG" id="arCOG00729">
    <property type="taxonomic scope" value="Archaea"/>
</dbReference>
<dbReference type="AlphaFoldDB" id="A2BKB3"/>
<dbReference type="Gene3D" id="3.40.50.1010">
    <property type="entry name" value="5'-nuclease"/>
    <property type="match status" value="1"/>
</dbReference>
<dbReference type="RefSeq" id="WP_011821742.1">
    <property type="nucleotide sequence ID" value="NC_008818.1"/>
</dbReference>
<evidence type="ECO:0008006" key="3">
    <source>
        <dbReference type="Google" id="ProtNLM"/>
    </source>
</evidence>
<organism evidence="1 2">
    <name type="scientific">Hyperthermus butylicus (strain DSM 5456 / JCM 9403 / PLM1-5)</name>
    <dbReference type="NCBI Taxonomy" id="415426"/>
    <lineage>
        <taxon>Archaea</taxon>
        <taxon>Thermoproteota</taxon>
        <taxon>Thermoprotei</taxon>
        <taxon>Desulfurococcales</taxon>
        <taxon>Pyrodictiaceae</taxon>
        <taxon>Hyperthermus</taxon>
    </lineage>
</organism>
<sequence length="92" mass="10503">MLLRRIRLELLADNYIQWLTIYEALNAVWKEAMLLHRLIREEAAGLAEVIAELAGLMRVLDPRGSELEIVERAHELGLTVYDASYVVLAEKA</sequence>
<accession>A2BKB3</accession>